<dbReference type="Pfam" id="PF09994">
    <property type="entry name" value="T6SS_Tle1-like_cat"/>
    <property type="match status" value="1"/>
</dbReference>
<evidence type="ECO:0000256" key="1">
    <source>
        <dbReference type="SAM" id="MobiDB-lite"/>
    </source>
</evidence>
<evidence type="ECO:0000259" key="2">
    <source>
        <dbReference type="Pfam" id="PF09994"/>
    </source>
</evidence>
<dbReference type="EMBL" id="UGVI01000001">
    <property type="protein sequence ID" value="SUE13865.1"/>
    <property type="molecule type" value="Genomic_DNA"/>
</dbReference>
<dbReference type="PANTHER" id="PTHR33840">
    <property type="match status" value="1"/>
</dbReference>
<organism evidence="3 4">
    <name type="scientific">Rhodococcus gordoniae</name>
    <dbReference type="NCBI Taxonomy" id="223392"/>
    <lineage>
        <taxon>Bacteria</taxon>
        <taxon>Bacillati</taxon>
        <taxon>Actinomycetota</taxon>
        <taxon>Actinomycetes</taxon>
        <taxon>Mycobacteriales</taxon>
        <taxon>Nocardiaceae</taxon>
        <taxon>Rhodococcus</taxon>
    </lineage>
</organism>
<feature type="compositionally biased region" description="Basic and acidic residues" evidence="1">
    <location>
        <begin position="367"/>
        <end position="376"/>
    </location>
</feature>
<dbReference type="Proteomes" id="UP000254569">
    <property type="component" value="Unassembled WGS sequence"/>
</dbReference>
<dbReference type="PANTHER" id="PTHR33840:SF1">
    <property type="entry name" value="TLE1 PHOSPHOLIPASE DOMAIN-CONTAINING PROTEIN"/>
    <property type="match status" value="1"/>
</dbReference>
<evidence type="ECO:0000313" key="4">
    <source>
        <dbReference type="Proteomes" id="UP000254569"/>
    </source>
</evidence>
<feature type="domain" description="T6SS Phospholipase effector Tle1-like catalytic" evidence="2">
    <location>
        <begin position="20"/>
        <end position="272"/>
    </location>
</feature>
<gene>
    <name evidence="3" type="ORF">NCTC13296_00694</name>
</gene>
<dbReference type="InterPro" id="IPR029058">
    <property type="entry name" value="AB_hydrolase_fold"/>
</dbReference>
<feature type="region of interest" description="Disordered" evidence="1">
    <location>
        <begin position="344"/>
        <end position="376"/>
    </location>
</feature>
<dbReference type="RefSeq" id="WP_064064906.1">
    <property type="nucleotide sequence ID" value="NZ_LPZN01000050.1"/>
</dbReference>
<dbReference type="InterPro" id="IPR018712">
    <property type="entry name" value="Tle1-like_cat"/>
</dbReference>
<reference evidence="3 4" key="1">
    <citation type="submission" date="2018-06" db="EMBL/GenBank/DDBJ databases">
        <authorList>
            <consortium name="Pathogen Informatics"/>
            <person name="Doyle S."/>
        </authorList>
    </citation>
    <scope>NUCLEOTIDE SEQUENCE [LARGE SCALE GENOMIC DNA]</scope>
    <source>
        <strain evidence="3 4">NCTC13296</strain>
    </source>
</reference>
<sequence length="376" mass="41566">MPQPGTDTQQTETTTKKGSKNIVLCFDGTGNEIRATGNTNVVRLFRALENTTGEQIVYYDPGVGTFSSAGASTRVGQKISRTLGLAFGVGIKTNLAEAYAFLMNQWEPGDRIYLFGFSRGAYTARAFAGMLHVIGIPRPAAENLVQYAIARYAPRGEWTEENEKAAQEFSATVCRAPNGSFSVPVHYLGIWDTVSAPGLFRRDLHFVKTEDLPNVEAGRHAVSIDEYRRPYKADLVTNAAIQEAWFTGVHSDVGGGFKDDRLANISLLWVLDGAREHGVLLRRKAELRGLPQRDKEYAKAKPNRMGRIWILAGRTRRPIPPDANFHASVLFRWDDFRDGPDDPACIDDGWCDPEPPDDPVPLALSESRGDPELPES</sequence>
<proteinExistence type="predicted"/>
<name>A0A379LXJ9_9NOCA</name>
<keyword evidence="4" id="KW-1185">Reference proteome</keyword>
<protein>
    <submittedName>
        <fullName evidence="3">Uncharacterized conserved protein</fullName>
    </submittedName>
</protein>
<evidence type="ECO:0000313" key="3">
    <source>
        <dbReference type="EMBL" id="SUE13865.1"/>
    </source>
</evidence>
<dbReference type="SUPFAM" id="SSF53474">
    <property type="entry name" value="alpha/beta-Hydrolases"/>
    <property type="match status" value="1"/>
</dbReference>
<accession>A0A379LXJ9</accession>
<dbReference type="AlphaFoldDB" id="A0A379LXJ9"/>